<dbReference type="HOGENOM" id="CLU_3077673_0_0_4"/>
<dbReference type="AlphaFoldDB" id="A0A0E1WAE9"/>
<reference evidence="2" key="1">
    <citation type="submission" date="2009-05" db="EMBL/GenBank/DDBJ databases">
        <authorList>
            <person name="Harkins D.M."/>
            <person name="DeShazer D."/>
            <person name="Woods D.E."/>
            <person name="Brinkac L.M."/>
            <person name="Brown K.A."/>
            <person name="Hung G.C."/>
            <person name="Tuanyok A."/>
            <person name="Zhang B."/>
            <person name="Nierman W.C."/>
        </authorList>
    </citation>
    <scope>NUCLEOTIDE SEQUENCE [LARGE SCALE GENOMIC DNA]</scope>
    <source>
        <strain evidence="2">1710a</strain>
    </source>
</reference>
<sequence length="52" mass="5621">MGFPDALAGAYSPVRRGRRIEAKEARAARSRAARGPAAQLRSRLTMPPSVSR</sequence>
<dbReference type="EMBL" id="CM000832">
    <property type="protein sequence ID" value="EET09311.1"/>
    <property type="molecule type" value="Genomic_DNA"/>
</dbReference>
<gene>
    <name evidence="2" type="ORF">BURPS1710A_1080</name>
</gene>
<evidence type="ECO:0000256" key="1">
    <source>
        <dbReference type="SAM" id="MobiDB-lite"/>
    </source>
</evidence>
<protein>
    <submittedName>
        <fullName evidence="2">Uncharacterized protein</fullName>
    </submittedName>
</protein>
<feature type="region of interest" description="Disordered" evidence="1">
    <location>
        <begin position="22"/>
        <end position="52"/>
    </location>
</feature>
<name>A0A0E1WAE9_BURPE</name>
<evidence type="ECO:0000313" key="2">
    <source>
        <dbReference type="EMBL" id="EET09311.1"/>
    </source>
</evidence>
<proteinExistence type="predicted"/>
<dbReference type="Proteomes" id="UP000001812">
    <property type="component" value="Chromosome I"/>
</dbReference>
<accession>A0A0E1WAE9</accession>
<organism evidence="2">
    <name type="scientific">Burkholderia pseudomallei 1710a</name>
    <dbReference type="NCBI Taxonomy" id="320371"/>
    <lineage>
        <taxon>Bacteria</taxon>
        <taxon>Pseudomonadati</taxon>
        <taxon>Pseudomonadota</taxon>
        <taxon>Betaproteobacteria</taxon>
        <taxon>Burkholderiales</taxon>
        <taxon>Burkholderiaceae</taxon>
        <taxon>Burkholderia</taxon>
        <taxon>pseudomallei group</taxon>
    </lineage>
</organism>